<reference evidence="3 4" key="1">
    <citation type="submission" date="2024-06" db="EMBL/GenBank/DDBJ databases">
        <title>The Natural Products Discovery Center: Release of the First 8490 Sequenced Strains for Exploring Actinobacteria Biosynthetic Diversity.</title>
        <authorList>
            <person name="Kalkreuter E."/>
            <person name="Kautsar S.A."/>
            <person name="Yang D."/>
            <person name="Bader C.D."/>
            <person name="Teijaro C.N."/>
            <person name="Fluegel L."/>
            <person name="Davis C.M."/>
            <person name="Simpson J.R."/>
            <person name="Lauterbach L."/>
            <person name="Steele A.D."/>
            <person name="Gui C."/>
            <person name="Meng S."/>
            <person name="Li G."/>
            <person name="Viehrig K."/>
            <person name="Ye F."/>
            <person name="Su P."/>
            <person name="Kiefer A.F."/>
            <person name="Nichols A."/>
            <person name="Cepeda A.J."/>
            <person name="Yan W."/>
            <person name="Fan B."/>
            <person name="Jiang Y."/>
            <person name="Adhikari A."/>
            <person name="Zheng C.-J."/>
            <person name="Schuster L."/>
            <person name="Cowan T.M."/>
            <person name="Smanski M.J."/>
            <person name="Chevrette M.G."/>
            <person name="De Carvalho L.P.S."/>
            <person name="Shen B."/>
        </authorList>
    </citation>
    <scope>NUCLEOTIDE SEQUENCE [LARGE SCALE GENOMIC DNA]</scope>
    <source>
        <strain evidence="3 4">NPDC001694</strain>
    </source>
</reference>
<feature type="domain" description="DUF317" evidence="2">
    <location>
        <begin position="42"/>
        <end position="86"/>
    </location>
</feature>
<proteinExistence type="predicted"/>
<accession>A0ABV1TNY7</accession>
<protein>
    <submittedName>
        <fullName evidence="3">DUF317 domain-containing protein</fullName>
    </submittedName>
</protein>
<gene>
    <name evidence="3" type="ORF">ABT211_30990</name>
</gene>
<evidence type="ECO:0000313" key="4">
    <source>
        <dbReference type="Proteomes" id="UP001490365"/>
    </source>
</evidence>
<evidence type="ECO:0000313" key="3">
    <source>
        <dbReference type="EMBL" id="MER6271685.1"/>
    </source>
</evidence>
<dbReference type="Proteomes" id="UP001490365">
    <property type="component" value="Unassembled WGS sequence"/>
</dbReference>
<dbReference type="InterPro" id="IPR005523">
    <property type="entry name" value="DUF317_SPDY"/>
</dbReference>
<dbReference type="EMBL" id="JBEOZM010000017">
    <property type="protein sequence ID" value="MER6271685.1"/>
    <property type="molecule type" value="Genomic_DNA"/>
</dbReference>
<evidence type="ECO:0000256" key="1">
    <source>
        <dbReference type="SAM" id="MobiDB-lite"/>
    </source>
</evidence>
<name>A0ABV1TNY7_9ACTN</name>
<dbReference type="Pfam" id="PF03771">
    <property type="entry name" value="SPDY"/>
    <property type="match status" value="1"/>
</dbReference>
<feature type="region of interest" description="Disordered" evidence="1">
    <location>
        <begin position="90"/>
        <end position="113"/>
    </location>
</feature>
<organism evidence="3 4">
    <name type="scientific">Streptomyces sp. 900105755</name>
    <dbReference type="NCBI Taxonomy" id="3154389"/>
    <lineage>
        <taxon>Bacteria</taxon>
        <taxon>Bacillati</taxon>
        <taxon>Actinomycetota</taxon>
        <taxon>Actinomycetes</taxon>
        <taxon>Kitasatosporales</taxon>
        <taxon>Streptomycetaceae</taxon>
        <taxon>Streptomyces</taxon>
    </lineage>
</organism>
<dbReference type="RefSeq" id="WP_351960050.1">
    <property type="nucleotide sequence ID" value="NZ_JBEOZM010000017.1"/>
</dbReference>
<evidence type="ECO:0000259" key="2">
    <source>
        <dbReference type="Pfam" id="PF03771"/>
    </source>
</evidence>
<comment type="caution">
    <text evidence="3">The sequence shown here is derived from an EMBL/GenBank/DDBJ whole genome shotgun (WGS) entry which is preliminary data.</text>
</comment>
<keyword evidence="4" id="KW-1185">Reference proteome</keyword>
<sequence>MQVLPRHLAGPGTVDPRTAWAFPYDEGWPFAQTDDGTDAAFSPCLRLQTTYDPQPDQRGQGTWTVSAHRAPFTPPAWRITFDAATPPSSCCTTSTPNCSTSTSKTGTATTTGC</sequence>